<protein>
    <submittedName>
        <fullName evidence="1">Uncharacterized protein</fullName>
    </submittedName>
</protein>
<keyword evidence="2" id="KW-1185">Reference proteome</keyword>
<name>A0A0C9MD59_9FUNG</name>
<dbReference type="InterPro" id="IPR013887">
    <property type="entry name" value="UPF0592"/>
</dbReference>
<proteinExistence type="predicted"/>
<accession>A0A0C9MD59</accession>
<gene>
    <name evidence="1" type="ORF">MAM1_0003d00287</name>
</gene>
<dbReference type="STRING" id="91626.A0A0C9MD59"/>
<dbReference type="EMBL" id="DF836292">
    <property type="protein sequence ID" value="GAN00862.1"/>
    <property type="molecule type" value="Genomic_DNA"/>
</dbReference>
<dbReference type="Pfam" id="PF08578">
    <property type="entry name" value="DUF1765"/>
    <property type="match status" value="1"/>
</dbReference>
<dbReference type="PANTHER" id="PTHR37988">
    <property type="entry name" value="UPF0592 MEMBRANE PROTEIN C7D4.03C"/>
    <property type="match status" value="1"/>
</dbReference>
<evidence type="ECO:0000313" key="1">
    <source>
        <dbReference type="EMBL" id="GAN00862.1"/>
    </source>
</evidence>
<sequence length="727" mass="83948">MEWLQFQEHALVKDYRRLLVASLKLAIEKLNQKAIYSNIIAFSAKVLAICYFKIPGVAISLLRALDSPLKMIHSVHKEMTEHCQQKQQYQQQQRMFESDIQYIFPSFLHTIMTSDKKSYQHCLLGDMDCSKLPLRKSGNWVRRWTSDDSELFFLFYRYYHATLKMYMTARYPNLSQLRLYQRNLLLSVSPGYLCLASYFASKLHLLTQREICSVTNGGIGTNNNSKSNFFTASTLSLTDNIQLINEPTTTGDGKAMLTSNIIGKPKPLVMATKRYTECMSWNAVAADPDGLFHDMMNVWLRAVIKKTVLTDPEQVFCLFDILEQTVLELQKYPVKLVYFPIDRPFILQTLNIVLSQCDHSITLLRSLSFIYAHFRFLTVQAALLDTLCNGILMNTFILERLLLHWGKNVRIFFLRCLVWRVSRVWSTENVLWSTEIVDEVRGKGSSLFCNGHQCWLRWSSKCCFPQGADSEEMQAYQQCALEIHIKLETLMASFHKHYFSMQVQPNGHPLAENVIPTAEQPAESFSSDLVFLPPCDASQYNKAEFTPPSQSANTEAPSALKSATLKRKHSVMSKLFKHNHGLVHRLGKEKDVFLQRFSSEEDEGLCTMNTDNENKRIVVREIYTIANGYNIYSLHYPPQWPATIWNSNRRHVHRDVSESPFIASIVNSWKYAQAKQVYATKAVDELKEIVNEYHVWLQKAPATLVDITFMAPRLFLEWPKNWAFSTV</sequence>
<dbReference type="PANTHER" id="PTHR37988:SF1">
    <property type="entry name" value="UPF0592 MEMBRANE PROTEIN C7D4.03C"/>
    <property type="match status" value="1"/>
</dbReference>
<dbReference type="AlphaFoldDB" id="A0A0C9MD59"/>
<dbReference type="OrthoDB" id="296767at2759"/>
<reference evidence="1" key="1">
    <citation type="submission" date="2014-09" db="EMBL/GenBank/DDBJ databases">
        <title>Draft genome sequence of an oleaginous Mucoromycotina fungus Mucor ambiguus NBRC6742.</title>
        <authorList>
            <person name="Takeda I."/>
            <person name="Yamane N."/>
            <person name="Morita T."/>
            <person name="Tamano K."/>
            <person name="Machida M."/>
            <person name="Baker S."/>
            <person name="Koike H."/>
        </authorList>
    </citation>
    <scope>NUCLEOTIDE SEQUENCE</scope>
    <source>
        <strain evidence="1">NBRC 6742</strain>
    </source>
</reference>
<organism evidence="1">
    <name type="scientific">Mucor ambiguus</name>
    <dbReference type="NCBI Taxonomy" id="91626"/>
    <lineage>
        <taxon>Eukaryota</taxon>
        <taxon>Fungi</taxon>
        <taxon>Fungi incertae sedis</taxon>
        <taxon>Mucoromycota</taxon>
        <taxon>Mucoromycotina</taxon>
        <taxon>Mucoromycetes</taxon>
        <taxon>Mucorales</taxon>
        <taxon>Mucorineae</taxon>
        <taxon>Mucoraceae</taxon>
        <taxon>Mucor</taxon>
    </lineage>
</organism>
<evidence type="ECO:0000313" key="2">
    <source>
        <dbReference type="Proteomes" id="UP000053815"/>
    </source>
</evidence>
<dbReference type="Proteomes" id="UP000053815">
    <property type="component" value="Unassembled WGS sequence"/>
</dbReference>